<reference evidence="1" key="1">
    <citation type="submission" date="2023-03" db="EMBL/GenBank/DDBJ databases">
        <title>Massive genome expansion in bonnet fungi (Mycena s.s.) driven by repeated elements and novel gene families across ecological guilds.</title>
        <authorList>
            <consortium name="Lawrence Berkeley National Laboratory"/>
            <person name="Harder C.B."/>
            <person name="Miyauchi S."/>
            <person name="Viragh M."/>
            <person name="Kuo A."/>
            <person name="Thoen E."/>
            <person name="Andreopoulos B."/>
            <person name="Lu D."/>
            <person name="Skrede I."/>
            <person name="Drula E."/>
            <person name="Henrissat B."/>
            <person name="Morin E."/>
            <person name="Kohler A."/>
            <person name="Barry K."/>
            <person name="LaButti K."/>
            <person name="Morin E."/>
            <person name="Salamov A."/>
            <person name="Lipzen A."/>
            <person name="Mereny Z."/>
            <person name="Hegedus B."/>
            <person name="Baldrian P."/>
            <person name="Stursova M."/>
            <person name="Weitz H."/>
            <person name="Taylor A."/>
            <person name="Grigoriev I.V."/>
            <person name="Nagy L.G."/>
            <person name="Martin F."/>
            <person name="Kauserud H."/>
        </authorList>
    </citation>
    <scope>NUCLEOTIDE SEQUENCE</scope>
    <source>
        <strain evidence="1">CBHHK182m</strain>
    </source>
</reference>
<gene>
    <name evidence="1" type="ORF">B0H16DRAFT_1727331</name>
</gene>
<organism evidence="1 2">
    <name type="scientific">Mycena metata</name>
    <dbReference type="NCBI Taxonomy" id="1033252"/>
    <lineage>
        <taxon>Eukaryota</taxon>
        <taxon>Fungi</taxon>
        <taxon>Dikarya</taxon>
        <taxon>Basidiomycota</taxon>
        <taxon>Agaricomycotina</taxon>
        <taxon>Agaricomycetes</taxon>
        <taxon>Agaricomycetidae</taxon>
        <taxon>Agaricales</taxon>
        <taxon>Marasmiineae</taxon>
        <taxon>Mycenaceae</taxon>
        <taxon>Mycena</taxon>
    </lineage>
</organism>
<comment type="caution">
    <text evidence="1">The sequence shown here is derived from an EMBL/GenBank/DDBJ whole genome shotgun (WGS) entry which is preliminary data.</text>
</comment>
<name>A0AAD7ILB2_9AGAR</name>
<protein>
    <submittedName>
        <fullName evidence="1">Uncharacterized protein</fullName>
    </submittedName>
</protein>
<dbReference type="AlphaFoldDB" id="A0AAD7ILB2"/>
<sequence>MPPPPMRNFIEIIHHPHSGITDPTIIPLDSNEIIPSAPAAEVPLEELERPWASFRTRADFEYTATAVAGGLSADIVDSQLNGINKSRSVGSMLTIDNSADMARSLAAAREYVVPFETGQISAEFEGKEYTFEFQYRDPWKWIVELVTDPLLAPHFTAICRT</sequence>
<dbReference type="EMBL" id="JARKIB010000087">
    <property type="protein sequence ID" value="KAJ7744400.1"/>
    <property type="molecule type" value="Genomic_DNA"/>
</dbReference>
<proteinExistence type="predicted"/>
<keyword evidence="2" id="KW-1185">Reference proteome</keyword>
<dbReference type="Proteomes" id="UP001215598">
    <property type="component" value="Unassembled WGS sequence"/>
</dbReference>
<accession>A0AAD7ILB2</accession>
<evidence type="ECO:0000313" key="2">
    <source>
        <dbReference type="Proteomes" id="UP001215598"/>
    </source>
</evidence>
<evidence type="ECO:0000313" key="1">
    <source>
        <dbReference type="EMBL" id="KAJ7744400.1"/>
    </source>
</evidence>